<sequence length="255" mass="27555">FKAGKILLGTISDGTETIDQVIIGCEGPHSFAINCHGNPLIAEMIMQLLQRCGAKLLTAEQLLYKILSAEKSVNTITLEAKLTQPAARTIEGTKIIANQIDAGLSKKIAEWLENINALSLKQITADAERILENSRTAKLIIQGCTAVIAGPPNTGKSTLLNYLAGRQKAIVTDIKGTTRDWVTARCRLGPLSVELIDTAGLDEKLAAAPENIIEKKSQEKAAQILEKADLVLLVLDNSQPVDQLDDRLLEKIADK</sequence>
<feature type="domain" description="G" evidence="1">
    <location>
        <begin position="146"/>
        <end position="252"/>
    </location>
</feature>
<comment type="caution">
    <text evidence="2">The sequence shown here is derived from an EMBL/GenBank/DDBJ whole genome shotgun (WGS) entry which is preliminary data.</text>
</comment>
<dbReference type="SUPFAM" id="SSF52540">
    <property type="entry name" value="P-loop containing nucleoside triphosphate hydrolases"/>
    <property type="match status" value="1"/>
</dbReference>
<accession>X0VUF7</accession>
<evidence type="ECO:0000259" key="1">
    <source>
        <dbReference type="Pfam" id="PF01926"/>
    </source>
</evidence>
<dbReference type="InterPro" id="IPR005225">
    <property type="entry name" value="Small_GTP-bd"/>
</dbReference>
<name>X0VUF7_9ZZZZ</name>
<dbReference type="PANTHER" id="PTHR42714">
    <property type="entry name" value="TRNA MODIFICATION GTPASE GTPBP3"/>
    <property type="match status" value="1"/>
</dbReference>
<dbReference type="PANTHER" id="PTHR42714:SF6">
    <property type="entry name" value="TRANSLATION INITIATION FACTOR IF-2"/>
    <property type="match status" value="1"/>
</dbReference>
<reference evidence="2" key="1">
    <citation type="journal article" date="2014" name="Front. Microbiol.">
        <title>High frequency of phylogenetically diverse reductive dehalogenase-homologous genes in deep subseafloor sedimentary metagenomes.</title>
        <authorList>
            <person name="Kawai M."/>
            <person name="Futagami T."/>
            <person name="Toyoda A."/>
            <person name="Takaki Y."/>
            <person name="Nishi S."/>
            <person name="Hori S."/>
            <person name="Arai W."/>
            <person name="Tsubouchi T."/>
            <person name="Morono Y."/>
            <person name="Uchiyama I."/>
            <person name="Ito T."/>
            <person name="Fujiyama A."/>
            <person name="Inagaki F."/>
            <person name="Takami H."/>
        </authorList>
    </citation>
    <scope>NUCLEOTIDE SEQUENCE</scope>
    <source>
        <strain evidence="2">Expedition CK06-06</strain>
    </source>
</reference>
<organism evidence="2">
    <name type="scientific">marine sediment metagenome</name>
    <dbReference type="NCBI Taxonomy" id="412755"/>
    <lineage>
        <taxon>unclassified sequences</taxon>
        <taxon>metagenomes</taxon>
        <taxon>ecological metagenomes</taxon>
    </lineage>
</organism>
<dbReference type="GO" id="GO:0005737">
    <property type="term" value="C:cytoplasm"/>
    <property type="evidence" value="ECO:0007669"/>
    <property type="project" value="TreeGrafter"/>
</dbReference>
<dbReference type="InterPro" id="IPR027368">
    <property type="entry name" value="MnmE_dom2"/>
</dbReference>
<dbReference type="EMBL" id="BARS01038385">
    <property type="protein sequence ID" value="GAG22014.1"/>
    <property type="molecule type" value="Genomic_DNA"/>
</dbReference>
<gene>
    <name evidence="2" type="ORF">S01H1_58746</name>
</gene>
<dbReference type="AlphaFoldDB" id="X0VUF7"/>
<dbReference type="InterPro" id="IPR027417">
    <property type="entry name" value="P-loop_NTPase"/>
</dbReference>
<dbReference type="Gene3D" id="3.40.50.300">
    <property type="entry name" value="P-loop containing nucleotide triphosphate hydrolases"/>
    <property type="match status" value="1"/>
</dbReference>
<proteinExistence type="predicted"/>
<dbReference type="Pfam" id="PF01926">
    <property type="entry name" value="MMR_HSR1"/>
    <property type="match status" value="1"/>
</dbReference>
<protein>
    <recommendedName>
        <fullName evidence="1">G domain-containing protein</fullName>
    </recommendedName>
</protein>
<dbReference type="Gene3D" id="1.20.120.430">
    <property type="entry name" value="tRNA modification GTPase MnmE domain 2"/>
    <property type="match status" value="1"/>
</dbReference>
<feature type="non-terminal residue" evidence="2">
    <location>
        <position position="1"/>
    </location>
</feature>
<dbReference type="GO" id="GO:0005525">
    <property type="term" value="F:GTP binding"/>
    <property type="evidence" value="ECO:0007669"/>
    <property type="project" value="InterPro"/>
</dbReference>
<feature type="non-terminal residue" evidence="2">
    <location>
        <position position="255"/>
    </location>
</feature>
<dbReference type="GO" id="GO:0030488">
    <property type="term" value="P:tRNA methylation"/>
    <property type="evidence" value="ECO:0007669"/>
    <property type="project" value="TreeGrafter"/>
</dbReference>
<evidence type="ECO:0000313" key="2">
    <source>
        <dbReference type="EMBL" id="GAG22014.1"/>
    </source>
</evidence>
<dbReference type="InterPro" id="IPR006073">
    <property type="entry name" value="GTP-bd"/>
</dbReference>
<dbReference type="GO" id="GO:0002098">
    <property type="term" value="P:tRNA wobble uridine modification"/>
    <property type="evidence" value="ECO:0007669"/>
    <property type="project" value="TreeGrafter"/>
</dbReference>
<dbReference type="NCBIfam" id="TIGR00231">
    <property type="entry name" value="small_GTP"/>
    <property type="match status" value="1"/>
</dbReference>